<comment type="similarity">
    <text evidence="1">Belongs to the LysR transcriptional regulatory family.</text>
</comment>
<dbReference type="InterPro" id="IPR000847">
    <property type="entry name" value="LysR_HTH_N"/>
</dbReference>
<dbReference type="Gene3D" id="3.40.190.290">
    <property type="match status" value="1"/>
</dbReference>
<dbReference type="RefSeq" id="WP_173633921.1">
    <property type="nucleotide sequence ID" value="NZ_CP054212.1"/>
</dbReference>
<evidence type="ECO:0000256" key="3">
    <source>
        <dbReference type="ARBA" id="ARBA00023125"/>
    </source>
</evidence>
<keyword evidence="2" id="KW-0805">Transcription regulation</keyword>
<dbReference type="PROSITE" id="PS50931">
    <property type="entry name" value="HTH_LYSR"/>
    <property type="match status" value="1"/>
</dbReference>
<name>A0A6M8UDC3_9GAMM</name>
<protein>
    <submittedName>
        <fullName evidence="6">LysR family transcriptional regulator</fullName>
    </submittedName>
</protein>
<organism evidence="6 7">
    <name type="scientific">Paramixta manurensis</name>
    <dbReference type="NCBI Taxonomy" id="2740817"/>
    <lineage>
        <taxon>Bacteria</taxon>
        <taxon>Pseudomonadati</taxon>
        <taxon>Pseudomonadota</taxon>
        <taxon>Gammaproteobacteria</taxon>
        <taxon>Enterobacterales</taxon>
        <taxon>Erwiniaceae</taxon>
        <taxon>Paramixta</taxon>
    </lineage>
</organism>
<feature type="domain" description="HTH lysR-type" evidence="5">
    <location>
        <begin position="1"/>
        <end position="61"/>
    </location>
</feature>
<dbReference type="Gene3D" id="1.10.10.10">
    <property type="entry name" value="Winged helix-like DNA-binding domain superfamily/Winged helix DNA-binding domain"/>
    <property type="match status" value="1"/>
</dbReference>
<dbReference type="PANTHER" id="PTHR30537:SF1">
    <property type="entry name" value="HTH-TYPE TRANSCRIPTIONAL REGULATOR PGRR"/>
    <property type="match status" value="1"/>
</dbReference>
<dbReference type="EMBL" id="CP054212">
    <property type="protein sequence ID" value="QKJ86941.1"/>
    <property type="molecule type" value="Genomic_DNA"/>
</dbReference>
<dbReference type="PANTHER" id="PTHR30537">
    <property type="entry name" value="HTH-TYPE TRANSCRIPTIONAL REGULATOR"/>
    <property type="match status" value="1"/>
</dbReference>
<evidence type="ECO:0000256" key="2">
    <source>
        <dbReference type="ARBA" id="ARBA00023015"/>
    </source>
</evidence>
<dbReference type="GO" id="GO:0003700">
    <property type="term" value="F:DNA-binding transcription factor activity"/>
    <property type="evidence" value="ECO:0007669"/>
    <property type="project" value="InterPro"/>
</dbReference>
<dbReference type="InterPro" id="IPR036390">
    <property type="entry name" value="WH_DNA-bd_sf"/>
</dbReference>
<evidence type="ECO:0000256" key="4">
    <source>
        <dbReference type="ARBA" id="ARBA00023163"/>
    </source>
</evidence>
<keyword evidence="7" id="KW-1185">Reference proteome</keyword>
<dbReference type="AlphaFoldDB" id="A0A6M8UDC3"/>
<dbReference type="InterPro" id="IPR005119">
    <property type="entry name" value="LysR_subst-bd"/>
</dbReference>
<dbReference type="GO" id="GO:0006351">
    <property type="term" value="P:DNA-templated transcription"/>
    <property type="evidence" value="ECO:0007669"/>
    <property type="project" value="TreeGrafter"/>
</dbReference>
<sequence length="314" mass="34813">MRRAEYARLRAFMAVAEQGNFARAAGELRLSPSTLSQVIQDLEKELGSRLFHRTTRSVSLTEGGSRLLAKLKPAMAALDEALEEAQGADERPYGTVRLHIPHAALEQYLLPLLGEFHTNYPHIVLDISASDAPVNIVQEGFDVGVRLGEYLEPNMVASPLGGQMRQLAVASPAYIAKHGTPKEPADLQQHQCINWRWHQPGGYGLYEWEFIKEGHRVAVAVNGPLTVSHRYVGLAAALQGVGITMWNERMLAPYIKSGQLIPVLEDWSPQFPGWYVYYLKQPHSPAAVKILVRFLRERAPAMSETLPPGAHSLA</sequence>
<dbReference type="Proteomes" id="UP000505325">
    <property type="component" value="Chromosome"/>
</dbReference>
<evidence type="ECO:0000259" key="5">
    <source>
        <dbReference type="PROSITE" id="PS50931"/>
    </source>
</evidence>
<evidence type="ECO:0000256" key="1">
    <source>
        <dbReference type="ARBA" id="ARBA00009437"/>
    </source>
</evidence>
<dbReference type="GO" id="GO:0043565">
    <property type="term" value="F:sequence-specific DNA binding"/>
    <property type="evidence" value="ECO:0007669"/>
    <property type="project" value="TreeGrafter"/>
</dbReference>
<keyword evidence="3" id="KW-0238">DNA-binding</keyword>
<gene>
    <name evidence="6" type="ORF">PMPD1_1992</name>
</gene>
<dbReference type="SUPFAM" id="SSF46785">
    <property type="entry name" value="Winged helix' DNA-binding domain"/>
    <property type="match status" value="1"/>
</dbReference>
<proteinExistence type="inferred from homology"/>
<keyword evidence="4" id="KW-0804">Transcription</keyword>
<accession>A0A6M8UDC3</accession>
<dbReference type="KEGG" id="pmak:PMPD1_1992"/>
<dbReference type="SUPFAM" id="SSF53850">
    <property type="entry name" value="Periplasmic binding protein-like II"/>
    <property type="match status" value="1"/>
</dbReference>
<dbReference type="FunFam" id="1.10.10.10:FF:000001">
    <property type="entry name" value="LysR family transcriptional regulator"/>
    <property type="match status" value="1"/>
</dbReference>
<dbReference type="Pfam" id="PF03466">
    <property type="entry name" value="LysR_substrate"/>
    <property type="match status" value="1"/>
</dbReference>
<reference evidence="6 7" key="1">
    <citation type="submission" date="2020-06" db="EMBL/GenBank/DDBJ databases">
        <title>Genome sequence of Paramixta manurensis strain PD-1.</title>
        <authorList>
            <person name="Lee C.W."/>
            <person name="Kim J."/>
        </authorList>
    </citation>
    <scope>NUCLEOTIDE SEQUENCE [LARGE SCALE GENOMIC DNA]</scope>
    <source>
        <strain evidence="6 7">PD-1</strain>
    </source>
</reference>
<dbReference type="Pfam" id="PF00126">
    <property type="entry name" value="HTH_1"/>
    <property type="match status" value="1"/>
</dbReference>
<dbReference type="InterPro" id="IPR036388">
    <property type="entry name" value="WH-like_DNA-bd_sf"/>
</dbReference>
<evidence type="ECO:0000313" key="7">
    <source>
        <dbReference type="Proteomes" id="UP000505325"/>
    </source>
</evidence>
<dbReference type="InterPro" id="IPR058163">
    <property type="entry name" value="LysR-type_TF_proteobact-type"/>
</dbReference>
<evidence type="ECO:0000313" key="6">
    <source>
        <dbReference type="EMBL" id="QKJ86941.1"/>
    </source>
</evidence>